<gene>
    <name evidence="2" type="ORF">CWE09_10780</name>
</gene>
<protein>
    <recommendedName>
        <fullName evidence="1">CN hydrolase domain-containing protein</fullName>
    </recommendedName>
</protein>
<dbReference type="Proteomes" id="UP000288293">
    <property type="component" value="Unassembled WGS sequence"/>
</dbReference>
<accession>A0A432W4B9</accession>
<dbReference type="SUPFAM" id="SSF56317">
    <property type="entry name" value="Carbon-nitrogen hydrolase"/>
    <property type="match status" value="1"/>
</dbReference>
<dbReference type="InterPro" id="IPR036526">
    <property type="entry name" value="C-N_Hydrolase_sf"/>
</dbReference>
<evidence type="ECO:0000313" key="3">
    <source>
        <dbReference type="Proteomes" id="UP000288293"/>
    </source>
</evidence>
<dbReference type="EMBL" id="PIPL01000002">
    <property type="protein sequence ID" value="RUO24352.1"/>
    <property type="molecule type" value="Genomic_DNA"/>
</dbReference>
<sequence>MKIARPSETMKIGAIQCKAIPGDINTNIARHLQLLERATEHGARLVFFPELSITGYEPRLAKSLAMTGKEAVLGVFQECSNQSAYSTKARHVRSDGECSGAQ</sequence>
<reference evidence="2 3" key="1">
    <citation type="journal article" date="2011" name="Front. Microbiol.">
        <title>Genomic signatures of strain selection and enhancement in Bacillus atrophaeus var. globigii, a historical biowarfare simulant.</title>
        <authorList>
            <person name="Gibbons H.S."/>
            <person name="Broomall S.M."/>
            <person name="McNew L.A."/>
            <person name="Daligault H."/>
            <person name="Chapman C."/>
            <person name="Bruce D."/>
            <person name="Karavis M."/>
            <person name="Krepps M."/>
            <person name="McGregor P.A."/>
            <person name="Hong C."/>
            <person name="Park K.H."/>
            <person name="Akmal A."/>
            <person name="Feldman A."/>
            <person name="Lin J.S."/>
            <person name="Chang W.E."/>
            <person name="Higgs B.W."/>
            <person name="Demirev P."/>
            <person name="Lindquist J."/>
            <person name="Liem A."/>
            <person name="Fochler E."/>
            <person name="Read T.D."/>
            <person name="Tapia R."/>
            <person name="Johnson S."/>
            <person name="Bishop-Lilly K.A."/>
            <person name="Detter C."/>
            <person name="Han C."/>
            <person name="Sozhamannan S."/>
            <person name="Rosenzweig C.N."/>
            <person name="Skowronski E.W."/>
        </authorList>
    </citation>
    <scope>NUCLEOTIDE SEQUENCE [LARGE SCALE GENOMIC DNA]</scope>
    <source>
        <strain evidence="2 3">MLST1</strain>
    </source>
</reference>
<comment type="caution">
    <text evidence="2">The sequence shown here is derived from an EMBL/GenBank/DDBJ whole genome shotgun (WGS) entry which is preliminary data.</text>
</comment>
<proteinExistence type="predicted"/>
<dbReference type="PROSITE" id="PS50263">
    <property type="entry name" value="CN_HYDROLASE"/>
    <property type="match status" value="1"/>
</dbReference>
<keyword evidence="3" id="KW-1185">Reference proteome</keyword>
<name>A0A432W4B9_9GAMM</name>
<organism evidence="2 3">
    <name type="scientific">Aliidiomarina minuta</name>
    <dbReference type="NCBI Taxonomy" id="880057"/>
    <lineage>
        <taxon>Bacteria</taxon>
        <taxon>Pseudomonadati</taxon>
        <taxon>Pseudomonadota</taxon>
        <taxon>Gammaproteobacteria</taxon>
        <taxon>Alteromonadales</taxon>
        <taxon>Idiomarinaceae</taxon>
        <taxon>Aliidiomarina</taxon>
    </lineage>
</organism>
<dbReference type="InterPro" id="IPR003010">
    <property type="entry name" value="C-N_Hydrolase"/>
</dbReference>
<dbReference type="Pfam" id="PF00795">
    <property type="entry name" value="CN_hydrolase"/>
    <property type="match status" value="1"/>
</dbReference>
<evidence type="ECO:0000259" key="1">
    <source>
        <dbReference type="PROSITE" id="PS50263"/>
    </source>
</evidence>
<dbReference type="AlphaFoldDB" id="A0A432W4B9"/>
<evidence type="ECO:0000313" key="2">
    <source>
        <dbReference type="EMBL" id="RUO24352.1"/>
    </source>
</evidence>
<dbReference type="Gene3D" id="3.60.110.10">
    <property type="entry name" value="Carbon-nitrogen hydrolase"/>
    <property type="match status" value="1"/>
</dbReference>
<feature type="domain" description="CN hydrolase" evidence="1">
    <location>
        <begin position="10"/>
        <end position="102"/>
    </location>
</feature>